<evidence type="ECO:0000313" key="1">
    <source>
        <dbReference type="EMBL" id="HJA84146.1"/>
    </source>
</evidence>
<organism evidence="1 2">
    <name type="scientific">Candidatus Bacteroides intestinavium</name>
    <dbReference type="NCBI Taxonomy" id="2838469"/>
    <lineage>
        <taxon>Bacteria</taxon>
        <taxon>Pseudomonadati</taxon>
        <taxon>Bacteroidota</taxon>
        <taxon>Bacteroidia</taxon>
        <taxon>Bacteroidales</taxon>
        <taxon>Bacteroidaceae</taxon>
        <taxon>Bacteroides</taxon>
    </lineage>
</organism>
<dbReference type="SFLD" id="SFLDG01129">
    <property type="entry name" value="C1.5:_HAD__Beta-PGM__Phosphata"/>
    <property type="match status" value="1"/>
</dbReference>
<dbReference type="Gene3D" id="1.10.150.240">
    <property type="entry name" value="Putative phosphatase, domain 2"/>
    <property type="match status" value="1"/>
</dbReference>
<dbReference type="Gene3D" id="3.40.50.1000">
    <property type="entry name" value="HAD superfamily/HAD-like"/>
    <property type="match status" value="1"/>
</dbReference>
<dbReference type="NCBIfam" id="TIGR01509">
    <property type="entry name" value="HAD-SF-IA-v3"/>
    <property type="match status" value="1"/>
</dbReference>
<dbReference type="Pfam" id="PF13419">
    <property type="entry name" value="HAD_2"/>
    <property type="match status" value="1"/>
</dbReference>
<dbReference type="EMBL" id="DWZE01000112">
    <property type="protein sequence ID" value="HJA84146.1"/>
    <property type="molecule type" value="Genomic_DNA"/>
</dbReference>
<dbReference type="InterPro" id="IPR036412">
    <property type="entry name" value="HAD-like_sf"/>
</dbReference>
<name>A0A9D2HTN0_9BACE</name>
<dbReference type="PRINTS" id="PR00413">
    <property type="entry name" value="HADHALOGNASE"/>
</dbReference>
<dbReference type="SFLD" id="SFLDS00003">
    <property type="entry name" value="Haloacid_Dehalogenase"/>
    <property type="match status" value="1"/>
</dbReference>
<dbReference type="PANTHER" id="PTHR43481:SF4">
    <property type="entry name" value="GLYCEROL-1-PHOSPHATE PHOSPHOHYDROLASE 1-RELATED"/>
    <property type="match status" value="1"/>
</dbReference>
<evidence type="ECO:0000313" key="2">
    <source>
        <dbReference type="Proteomes" id="UP000823860"/>
    </source>
</evidence>
<dbReference type="InterPro" id="IPR051806">
    <property type="entry name" value="HAD-like_SPP"/>
</dbReference>
<dbReference type="AlphaFoldDB" id="A0A9D2HTN0"/>
<sequence length="218" mass="24682">MDNTLCRAVLFDFDGVIVDTEGQYSLFWNKIGEDYLGDPGFGDRVKGQTLTYIYDKFFPDPQLRPALTDALVRYEEQMTYDYVPGILDFLADLRRHDVRMAVVTSSNEQKMAAVYRHRPEIPALFDRILTAEHFRRSKPDPDCYQLGMRTLGTTPADTCVFEDSFNGLKAGMASGALVIGVATTNPREAIAPLSHRVIDDFRGFTYENLCDTLSNINR</sequence>
<protein>
    <submittedName>
        <fullName evidence="1">HAD family phosphatase</fullName>
    </submittedName>
</protein>
<dbReference type="Proteomes" id="UP000823860">
    <property type="component" value="Unassembled WGS sequence"/>
</dbReference>
<gene>
    <name evidence="1" type="ORF">H9785_09280</name>
</gene>
<dbReference type="InterPro" id="IPR023198">
    <property type="entry name" value="PGP-like_dom2"/>
</dbReference>
<dbReference type="PANTHER" id="PTHR43481">
    <property type="entry name" value="FRUCTOSE-1-PHOSPHATE PHOSPHATASE"/>
    <property type="match status" value="1"/>
</dbReference>
<proteinExistence type="predicted"/>
<dbReference type="GO" id="GO:0050308">
    <property type="term" value="F:sugar-phosphatase activity"/>
    <property type="evidence" value="ECO:0007669"/>
    <property type="project" value="TreeGrafter"/>
</dbReference>
<comment type="caution">
    <text evidence="1">The sequence shown here is derived from an EMBL/GenBank/DDBJ whole genome shotgun (WGS) entry which is preliminary data.</text>
</comment>
<dbReference type="InterPro" id="IPR023214">
    <property type="entry name" value="HAD_sf"/>
</dbReference>
<dbReference type="InterPro" id="IPR006439">
    <property type="entry name" value="HAD-SF_hydro_IA"/>
</dbReference>
<dbReference type="CDD" id="cd07505">
    <property type="entry name" value="HAD_BPGM-like"/>
    <property type="match status" value="1"/>
</dbReference>
<accession>A0A9D2HTN0</accession>
<dbReference type="SUPFAM" id="SSF56784">
    <property type="entry name" value="HAD-like"/>
    <property type="match status" value="1"/>
</dbReference>
<dbReference type="InterPro" id="IPR041492">
    <property type="entry name" value="HAD_2"/>
</dbReference>
<reference evidence="1" key="2">
    <citation type="submission" date="2021-04" db="EMBL/GenBank/DDBJ databases">
        <authorList>
            <person name="Gilroy R."/>
        </authorList>
    </citation>
    <scope>NUCLEOTIDE SEQUENCE</scope>
    <source>
        <strain evidence="1">ChiHecec1B25-7008</strain>
    </source>
</reference>
<reference evidence="1" key="1">
    <citation type="journal article" date="2021" name="PeerJ">
        <title>Extensive microbial diversity within the chicken gut microbiome revealed by metagenomics and culture.</title>
        <authorList>
            <person name="Gilroy R."/>
            <person name="Ravi A."/>
            <person name="Getino M."/>
            <person name="Pursley I."/>
            <person name="Horton D.L."/>
            <person name="Alikhan N.F."/>
            <person name="Baker D."/>
            <person name="Gharbi K."/>
            <person name="Hall N."/>
            <person name="Watson M."/>
            <person name="Adriaenssens E.M."/>
            <person name="Foster-Nyarko E."/>
            <person name="Jarju S."/>
            <person name="Secka A."/>
            <person name="Antonio M."/>
            <person name="Oren A."/>
            <person name="Chaudhuri R.R."/>
            <person name="La Ragione R."/>
            <person name="Hildebrand F."/>
            <person name="Pallen M.J."/>
        </authorList>
    </citation>
    <scope>NUCLEOTIDE SEQUENCE</scope>
    <source>
        <strain evidence="1">ChiHecec1B25-7008</strain>
    </source>
</reference>